<reference evidence="2" key="1">
    <citation type="submission" date="2021-09" db="EMBL/GenBank/DDBJ databases">
        <authorList>
            <consortium name="AG Swart"/>
            <person name="Singh M."/>
            <person name="Singh A."/>
            <person name="Seah K."/>
            <person name="Emmerich C."/>
        </authorList>
    </citation>
    <scope>NUCLEOTIDE SEQUENCE</scope>
    <source>
        <strain evidence="2">ATCC30299</strain>
    </source>
</reference>
<dbReference type="Pfam" id="PF00179">
    <property type="entry name" value="UQ_con"/>
    <property type="match status" value="1"/>
</dbReference>
<feature type="domain" description="UBC core" evidence="1">
    <location>
        <begin position="62"/>
        <end position="128"/>
    </location>
</feature>
<gene>
    <name evidence="2" type="ORF">BSTOLATCC_MIC64031</name>
</gene>
<dbReference type="InterPro" id="IPR000608">
    <property type="entry name" value="UBC"/>
</dbReference>
<dbReference type="SUPFAM" id="SSF54495">
    <property type="entry name" value="UBC-like"/>
    <property type="match status" value="1"/>
</dbReference>
<sequence length="370" mass="43114">MEMDHFTNVQSRKILDGIAHSEINSIIVPEFSIVLTSRMTPFGVILRTEIPKNAINAYQNIGSIVFEIHLEGKYPYQPPKILCETIFSYPSISDGRDLLAEILETSWSPKVKISDLIKKIPKFVEKLSKTNILRHLNIGKFHLGHPMHLTSWALKENMAYFICHEIDLKLPIIKHERIIVITHTRILILSVSKDFLGVGHLISWASLDSIYTIIRSRSQENKVVIQWKKVARERQISQQFLIDQASEFVTLVCSNIRKLGDLYNKNLENELESDEINLNEGNSKILEEISKYESMFESINKIETVDSLMVLYQKAIEYYSLKDEAMYQKLIQRMHLFLSKKNIMKMFEKRKKLEEGKNMENLEDEKEKLI</sequence>
<organism evidence="2 3">
    <name type="scientific">Blepharisma stoltei</name>
    <dbReference type="NCBI Taxonomy" id="1481888"/>
    <lineage>
        <taxon>Eukaryota</taxon>
        <taxon>Sar</taxon>
        <taxon>Alveolata</taxon>
        <taxon>Ciliophora</taxon>
        <taxon>Postciliodesmatophora</taxon>
        <taxon>Heterotrichea</taxon>
        <taxon>Heterotrichida</taxon>
        <taxon>Blepharismidae</taxon>
        <taxon>Blepharisma</taxon>
    </lineage>
</organism>
<proteinExistence type="predicted"/>
<dbReference type="InterPro" id="IPR016135">
    <property type="entry name" value="UBQ-conjugating_enzyme/RWD"/>
</dbReference>
<accession>A0AAU9KE46</accession>
<evidence type="ECO:0000313" key="2">
    <source>
        <dbReference type="EMBL" id="CAG9335565.1"/>
    </source>
</evidence>
<dbReference type="Gene3D" id="3.10.110.10">
    <property type="entry name" value="Ubiquitin Conjugating Enzyme"/>
    <property type="match status" value="1"/>
</dbReference>
<protein>
    <recommendedName>
        <fullName evidence="1">UBC core domain-containing protein</fullName>
    </recommendedName>
</protein>
<evidence type="ECO:0000259" key="1">
    <source>
        <dbReference type="Pfam" id="PF00179"/>
    </source>
</evidence>
<keyword evidence="3" id="KW-1185">Reference proteome</keyword>
<evidence type="ECO:0000313" key="3">
    <source>
        <dbReference type="Proteomes" id="UP001162131"/>
    </source>
</evidence>
<dbReference type="Proteomes" id="UP001162131">
    <property type="component" value="Unassembled WGS sequence"/>
</dbReference>
<name>A0AAU9KE46_9CILI</name>
<comment type="caution">
    <text evidence="2">The sequence shown here is derived from an EMBL/GenBank/DDBJ whole genome shotgun (WGS) entry which is preliminary data.</text>
</comment>
<dbReference type="AlphaFoldDB" id="A0AAU9KE46"/>
<dbReference type="EMBL" id="CAJZBQ010000062">
    <property type="protein sequence ID" value="CAG9335565.1"/>
    <property type="molecule type" value="Genomic_DNA"/>
</dbReference>